<evidence type="ECO:0000313" key="2">
    <source>
        <dbReference type="EMBL" id="SEC33056.1"/>
    </source>
</evidence>
<keyword evidence="1" id="KW-0812">Transmembrane</keyword>
<feature type="transmembrane region" description="Helical" evidence="1">
    <location>
        <begin position="153"/>
        <end position="171"/>
    </location>
</feature>
<organism evidence="2 3">
    <name type="scientific">Bradyrhizobium lablabi</name>
    <dbReference type="NCBI Taxonomy" id="722472"/>
    <lineage>
        <taxon>Bacteria</taxon>
        <taxon>Pseudomonadati</taxon>
        <taxon>Pseudomonadota</taxon>
        <taxon>Alphaproteobacteria</taxon>
        <taxon>Hyphomicrobiales</taxon>
        <taxon>Nitrobacteraceae</taxon>
        <taxon>Bradyrhizobium</taxon>
    </lineage>
</organism>
<feature type="transmembrane region" description="Helical" evidence="1">
    <location>
        <begin position="371"/>
        <end position="393"/>
    </location>
</feature>
<dbReference type="EMBL" id="FNTI01000001">
    <property type="protein sequence ID" value="SEC33056.1"/>
    <property type="molecule type" value="Genomic_DNA"/>
</dbReference>
<keyword evidence="1" id="KW-0472">Membrane</keyword>
<proteinExistence type="predicted"/>
<dbReference type="AlphaFoldDB" id="A0A1H4RMH3"/>
<sequence length="476" mass="52076">MMPNLFAYFALCIWPIVGLWLYLSRPITQATIWTFLGAYLLLPVGAVIKIEMIPQFDKSSIPNICGLIGCIFASPSSFRIWRKFGLVECLVVIYVLSPFITSSLNNDPIVVGDKVLPGVGNYDAVSASLSQLISILPLLIGRQLFRQAETTTLIFRALVVSGLLYSVPLLFEIRMSPQLHAWIYGIRPSEFLQGIRGGGYRPMAFLGHGLIASLFMMTTMVAGCALWRMRIKVFGLPAAGTTVYLAGILILCKSLGALVYGLISGPLVYFGSLRLQHRIAVLLVTVALTFPILRIVDIFPTTTLSGIFAGVSELRADSLQYRFDNEDKLLAHANERFWFGWGRFGRNRVYTEEGDDRTVTDGRWIITMGQFGFVGFLAEFLLLTLPVFLASVVSRSAMTVREALSLGALSLIVAMGVIDQLPNASVASWPWLLTGALLGRADLLRARGLSGAGLLAGKNPGQGRLAISNSLSNRKS</sequence>
<evidence type="ECO:0008006" key="4">
    <source>
        <dbReference type="Google" id="ProtNLM"/>
    </source>
</evidence>
<feature type="transmembrane region" description="Helical" evidence="1">
    <location>
        <begin position="30"/>
        <end position="48"/>
    </location>
</feature>
<evidence type="ECO:0000256" key="1">
    <source>
        <dbReference type="SAM" id="Phobius"/>
    </source>
</evidence>
<feature type="transmembrane region" description="Helical" evidence="1">
    <location>
        <begin position="85"/>
        <end position="104"/>
    </location>
</feature>
<evidence type="ECO:0000313" key="3">
    <source>
        <dbReference type="Proteomes" id="UP000183208"/>
    </source>
</evidence>
<feature type="transmembrane region" description="Helical" evidence="1">
    <location>
        <begin position="6"/>
        <end position="23"/>
    </location>
</feature>
<dbReference type="PANTHER" id="PTHR37422:SF13">
    <property type="entry name" value="LIPOPOLYSACCHARIDE BIOSYNTHESIS PROTEIN PA4999-RELATED"/>
    <property type="match status" value="1"/>
</dbReference>
<feature type="transmembrane region" description="Helical" evidence="1">
    <location>
        <begin position="124"/>
        <end position="141"/>
    </location>
</feature>
<keyword evidence="1" id="KW-1133">Transmembrane helix</keyword>
<dbReference type="Proteomes" id="UP000183208">
    <property type="component" value="Unassembled WGS sequence"/>
</dbReference>
<reference evidence="2 3" key="1">
    <citation type="submission" date="2016-10" db="EMBL/GenBank/DDBJ databases">
        <authorList>
            <person name="de Groot N.N."/>
        </authorList>
    </citation>
    <scope>NUCLEOTIDE SEQUENCE [LARGE SCALE GENOMIC DNA]</scope>
    <source>
        <strain evidence="2 3">GAS522</strain>
    </source>
</reference>
<dbReference type="PANTHER" id="PTHR37422">
    <property type="entry name" value="TEICHURONIC ACID BIOSYNTHESIS PROTEIN TUAE"/>
    <property type="match status" value="1"/>
</dbReference>
<accession>A0A1H4RMH3</accession>
<dbReference type="InterPro" id="IPR051533">
    <property type="entry name" value="WaaL-like"/>
</dbReference>
<feature type="transmembrane region" description="Helical" evidence="1">
    <location>
        <begin position="275"/>
        <end position="296"/>
    </location>
</feature>
<feature type="transmembrane region" description="Helical" evidence="1">
    <location>
        <begin position="205"/>
        <end position="227"/>
    </location>
</feature>
<gene>
    <name evidence="2" type="ORF">SAMN05444171_1160</name>
</gene>
<protein>
    <recommendedName>
        <fullName evidence="4">O-antigen ligase like membrane protein</fullName>
    </recommendedName>
</protein>
<name>A0A1H4RMH3_9BRAD</name>
<feature type="transmembrane region" description="Helical" evidence="1">
    <location>
        <begin position="239"/>
        <end position="263"/>
    </location>
</feature>